<proteinExistence type="predicted"/>
<dbReference type="Pfam" id="PF13234">
    <property type="entry name" value="MTR4_beta-barrel"/>
    <property type="match status" value="1"/>
</dbReference>
<evidence type="ECO:0000256" key="5">
    <source>
        <dbReference type="SAM" id="MobiDB-lite"/>
    </source>
</evidence>
<dbReference type="GO" id="GO:0006401">
    <property type="term" value="P:RNA catabolic process"/>
    <property type="evidence" value="ECO:0007669"/>
    <property type="project" value="UniProtKB-ARBA"/>
</dbReference>
<gene>
    <name evidence="7" type="ORF">Glove_416g3</name>
</gene>
<keyword evidence="8" id="KW-1185">Reference proteome</keyword>
<dbReference type="GO" id="GO:0016787">
    <property type="term" value="F:hydrolase activity"/>
    <property type="evidence" value="ECO:0007669"/>
    <property type="project" value="UniProtKB-KW"/>
</dbReference>
<sequence>MQRDYLPVIIFSFGKRECGNLARQLKDIDVCTEKEKPLIQTVINNALQIINPDDRQLAQIEDMLPLLIRGIAVHHSGLLPILKEIVELLFQEGLIKVLFATETFSMGLNMPARTVVFSDVKKFDGQNIRYISAGEYIQMSGRAGRRSIDNKGIVILMAKQRMEPSVIKSMIFGESDYLQSAFHLKYHMILNMTRVEGLSPESILKKSFYQFQNSLNLPRLEEELRRLEKKYDSLIIPNQKLVAEYYDSRQLLDAYFREMRSIINHPFHILPFLKPGRLVRIKHANMDFGWGMVVRYGTKNNPEDTTIENPEEEEEEEKEKSSTQENKINNQINNKNNQINIEQLAPDDYFVDVLLYCDANSIVAKTADGITTGVRPCYDDTGEAMVVPVELSAIQSLSAIRIFSPKNFTFPQVRQTVYDSIQNLIEKFPNGLIPLDPIEDMAIKDESFLKLIRKIEILEDKTFFNPLHNSPYLPVLYNRYAKKVSLRNRIKQLKKKIKISQSILHLDELKYRKRVLHRIGYLTEDDIITLKGRVACEINVGDELVLTEMLLNGVFNDLSVEMTAALLSCFVFERKDNKQQNRVKEEFAVVFRRLQEIARNIAAISIECKIQIIEEEYLDSFCPDLMEIVYAWCQGQSFADVMKLADTYYEGQIIRILRNLDELLRALVSANKIIGNLELEKLFNLVIDKTRRGIPFVPSLYIQ</sequence>
<dbReference type="InterPro" id="IPR025696">
    <property type="entry name" value="Beta-barrel_MTR4"/>
</dbReference>
<dbReference type="InterPro" id="IPR027417">
    <property type="entry name" value="P-loop_NTPase"/>
</dbReference>
<evidence type="ECO:0000313" key="8">
    <source>
        <dbReference type="Proteomes" id="UP000266861"/>
    </source>
</evidence>
<dbReference type="SUPFAM" id="SSF52540">
    <property type="entry name" value="P-loop containing nucleoside triphosphate hydrolases"/>
    <property type="match status" value="1"/>
</dbReference>
<evidence type="ECO:0000256" key="3">
    <source>
        <dbReference type="ARBA" id="ARBA00022806"/>
    </source>
</evidence>
<dbReference type="GO" id="GO:0005634">
    <property type="term" value="C:nucleus"/>
    <property type="evidence" value="ECO:0007669"/>
    <property type="project" value="TreeGrafter"/>
</dbReference>
<keyword evidence="4" id="KW-0067">ATP-binding</keyword>
<reference evidence="7 8" key="1">
    <citation type="submission" date="2018-08" db="EMBL/GenBank/DDBJ databases">
        <title>Genome and evolution of the arbuscular mycorrhizal fungus Diversispora epigaea (formerly Glomus versiforme) and its bacterial endosymbionts.</title>
        <authorList>
            <person name="Sun X."/>
            <person name="Fei Z."/>
            <person name="Harrison M."/>
        </authorList>
    </citation>
    <scope>NUCLEOTIDE SEQUENCE [LARGE SCALE GENOMIC DNA]</scope>
    <source>
        <strain evidence="7 8">IT104</strain>
    </source>
</reference>
<dbReference type="InterPro" id="IPR048392">
    <property type="entry name" value="MTR4-like_stalk"/>
</dbReference>
<feature type="domain" description="Helicase C-terminal" evidence="6">
    <location>
        <begin position="24"/>
        <end position="196"/>
    </location>
</feature>
<dbReference type="GO" id="GO:0004386">
    <property type="term" value="F:helicase activity"/>
    <property type="evidence" value="ECO:0007669"/>
    <property type="project" value="UniProtKB-KW"/>
</dbReference>
<dbReference type="InterPro" id="IPR012961">
    <property type="entry name" value="Ski2/MTR4_C"/>
</dbReference>
<keyword evidence="3" id="KW-0347">Helicase</keyword>
<dbReference type="InterPro" id="IPR001650">
    <property type="entry name" value="Helicase_C-like"/>
</dbReference>
<dbReference type="Pfam" id="PF21408">
    <property type="entry name" value="MTR4-like_stalk"/>
    <property type="match status" value="1"/>
</dbReference>
<accession>A0A397H1W2</accession>
<dbReference type="Pfam" id="PF00271">
    <property type="entry name" value="Helicase_C"/>
    <property type="match status" value="1"/>
</dbReference>
<dbReference type="SMART" id="SM01142">
    <property type="entry name" value="DSHCT"/>
    <property type="match status" value="1"/>
</dbReference>
<dbReference type="GO" id="GO:0000460">
    <property type="term" value="P:maturation of 5.8S rRNA"/>
    <property type="evidence" value="ECO:0007669"/>
    <property type="project" value="TreeGrafter"/>
</dbReference>
<dbReference type="PROSITE" id="PS51194">
    <property type="entry name" value="HELICASE_CTER"/>
    <property type="match status" value="1"/>
</dbReference>
<evidence type="ECO:0000256" key="1">
    <source>
        <dbReference type="ARBA" id="ARBA00022741"/>
    </source>
</evidence>
<organism evidence="7 8">
    <name type="scientific">Diversispora epigaea</name>
    <dbReference type="NCBI Taxonomy" id="1348612"/>
    <lineage>
        <taxon>Eukaryota</taxon>
        <taxon>Fungi</taxon>
        <taxon>Fungi incertae sedis</taxon>
        <taxon>Mucoromycota</taxon>
        <taxon>Glomeromycotina</taxon>
        <taxon>Glomeromycetes</taxon>
        <taxon>Diversisporales</taxon>
        <taxon>Diversisporaceae</taxon>
        <taxon>Diversispora</taxon>
    </lineage>
</organism>
<keyword evidence="2" id="KW-0378">Hydrolase</keyword>
<dbReference type="OrthoDB" id="64767at2759"/>
<dbReference type="Proteomes" id="UP000266861">
    <property type="component" value="Unassembled WGS sequence"/>
</dbReference>
<dbReference type="AlphaFoldDB" id="A0A397H1W2"/>
<dbReference type="PANTHER" id="PTHR12131">
    <property type="entry name" value="ATP-DEPENDENT RNA AND DNA HELICASE"/>
    <property type="match status" value="1"/>
</dbReference>
<feature type="compositionally biased region" description="Acidic residues" evidence="5">
    <location>
        <begin position="305"/>
        <end position="317"/>
    </location>
</feature>
<evidence type="ECO:0000313" key="7">
    <source>
        <dbReference type="EMBL" id="RHZ55363.1"/>
    </source>
</evidence>
<evidence type="ECO:0000256" key="2">
    <source>
        <dbReference type="ARBA" id="ARBA00022801"/>
    </source>
</evidence>
<dbReference type="InterPro" id="IPR050699">
    <property type="entry name" value="RNA-DNA_Helicase"/>
</dbReference>
<dbReference type="Gene3D" id="2.40.30.300">
    <property type="match status" value="1"/>
</dbReference>
<evidence type="ECO:0000259" key="6">
    <source>
        <dbReference type="PROSITE" id="PS51194"/>
    </source>
</evidence>
<dbReference type="GO" id="GO:0005524">
    <property type="term" value="F:ATP binding"/>
    <property type="evidence" value="ECO:0007669"/>
    <property type="project" value="UniProtKB-KW"/>
</dbReference>
<comment type="caution">
    <text evidence="7">The sequence shown here is derived from an EMBL/GenBank/DDBJ whole genome shotgun (WGS) entry which is preliminary data.</text>
</comment>
<dbReference type="EMBL" id="PQFF01000369">
    <property type="protein sequence ID" value="RHZ55363.1"/>
    <property type="molecule type" value="Genomic_DNA"/>
</dbReference>
<dbReference type="CDD" id="cd18795">
    <property type="entry name" value="SF2_C_Ski2"/>
    <property type="match status" value="1"/>
</dbReference>
<dbReference type="Gene3D" id="1.10.3380.30">
    <property type="match status" value="1"/>
</dbReference>
<dbReference type="SMART" id="SM00490">
    <property type="entry name" value="HELICc"/>
    <property type="match status" value="1"/>
</dbReference>
<dbReference type="Pfam" id="PF08148">
    <property type="entry name" value="DSHCT"/>
    <property type="match status" value="1"/>
</dbReference>
<protein>
    <recommendedName>
        <fullName evidence="6">Helicase C-terminal domain-containing protein</fullName>
    </recommendedName>
</protein>
<keyword evidence="1" id="KW-0547">Nucleotide-binding</keyword>
<dbReference type="STRING" id="1348612.A0A397H1W2"/>
<dbReference type="PANTHER" id="PTHR12131:SF7">
    <property type="entry name" value="EXOSOME RNA HELICASE MTR4"/>
    <property type="match status" value="1"/>
</dbReference>
<feature type="region of interest" description="Disordered" evidence="5">
    <location>
        <begin position="299"/>
        <end position="331"/>
    </location>
</feature>
<name>A0A397H1W2_9GLOM</name>
<evidence type="ECO:0000256" key="4">
    <source>
        <dbReference type="ARBA" id="ARBA00022840"/>
    </source>
</evidence>
<dbReference type="Gene3D" id="3.40.50.300">
    <property type="entry name" value="P-loop containing nucleotide triphosphate hydrolases"/>
    <property type="match status" value="1"/>
</dbReference>